<proteinExistence type="inferred from homology"/>
<dbReference type="PROSITE" id="PS51263">
    <property type="entry name" value="ADF_H"/>
    <property type="match status" value="1"/>
</dbReference>
<protein>
    <submittedName>
        <fullName evidence="4">COF1</fullName>
    </submittedName>
</protein>
<dbReference type="InterPro" id="IPR017904">
    <property type="entry name" value="ADF/Cofilin"/>
</dbReference>
<dbReference type="SUPFAM" id="SSF55753">
    <property type="entry name" value="Actin depolymerizing proteins"/>
    <property type="match status" value="1"/>
</dbReference>
<organism evidence="4 5">
    <name type="scientific">Bugula neritina</name>
    <name type="common">Brown bryozoan</name>
    <name type="synonym">Sertularia neritina</name>
    <dbReference type="NCBI Taxonomy" id="10212"/>
    <lineage>
        <taxon>Eukaryota</taxon>
        <taxon>Metazoa</taxon>
        <taxon>Spiralia</taxon>
        <taxon>Lophotrochozoa</taxon>
        <taxon>Bryozoa</taxon>
        <taxon>Gymnolaemata</taxon>
        <taxon>Cheilostomatida</taxon>
        <taxon>Flustrina</taxon>
        <taxon>Buguloidea</taxon>
        <taxon>Bugulidae</taxon>
        <taxon>Bugula</taxon>
    </lineage>
</organism>
<dbReference type="OrthoDB" id="10249245at2759"/>
<dbReference type="GO" id="GO:0003779">
    <property type="term" value="F:actin binding"/>
    <property type="evidence" value="ECO:0007669"/>
    <property type="project" value="UniProtKB-KW"/>
</dbReference>
<keyword evidence="5" id="KW-1185">Reference proteome</keyword>
<dbReference type="EMBL" id="VXIV02003425">
    <property type="protein sequence ID" value="KAF6017180.1"/>
    <property type="molecule type" value="Genomic_DNA"/>
</dbReference>
<accession>A0A7J7ITJ7</accession>
<comment type="similarity">
    <text evidence="1">Belongs to the actin-binding proteins ADF family.</text>
</comment>
<keyword evidence="2" id="KW-0009">Actin-binding</keyword>
<evidence type="ECO:0000256" key="2">
    <source>
        <dbReference type="ARBA" id="ARBA00023203"/>
    </source>
</evidence>
<evidence type="ECO:0000313" key="5">
    <source>
        <dbReference type="Proteomes" id="UP000593567"/>
    </source>
</evidence>
<reference evidence="4" key="1">
    <citation type="submission" date="2020-06" db="EMBL/GenBank/DDBJ databases">
        <title>Draft genome of Bugula neritina, a colonial animal packing powerful symbionts and potential medicines.</title>
        <authorList>
            <person name="Rayko M."/>
        </authorList>
    </citation>
    <scope>NUCLEOTIDE SEQUENCE [LARGE SCALE GENOMIC DNA]</scope>
    <source>
        <strain evidence="4">Kwan_BN1</strain>
    </source>
</reference>
<evidence type="ECO:0000259" key="3">
    <source>
        <dbReference type="PROSITE" id="PS51263"/>
    </source>
</evidence>
<evidence type="ECO:0000313" key="4">
    <source>
        <dbReference type="EMBL" id="KAF6017180.1"/>
    </source>
</evidence>
<sequence>MFYDPSDPSNLPPSYARLVAMCKELAAEGKACYIAYDLKYLYNGQPKEKVAMITWASDDLGINEKMIYSSSKEALKVKIDPSVMVQANDEDELSIEHVLSM</sequence>
<dbReference type="Pfam" id="PF00241">
    <property type="entry name" value="Cofilin_ADF"/>
    <property type="match status" value="1"/>
</dbReference>
<dbReference type="AlphaFoldDB" id="A0A7J7ITJ7"/>
<dbReference type="GO" id="GO:0015629">
    <property type="term" value="C:actin cytoskeleton"/>
    <property type="evidence" value="ECO:0007669"/>
    <property type="project" value="InterPro"/>
</dbReference>
<name>A0A7J7ITJ7_BUGNE</name>
<comment type="caution">
    <text evidence="4">The sequence shown here is derived from an EMBL/GenBank/DDBJ whole genome shotgun (WGS) entry which is preliminary data.</text>
</comment>
<evidence type="ECO:0000256" key="1">
    <source>
        <dbReference type="ARBA" id="ARBA00006844"/>
    </source>
</evidence>
<feature type="domain" description="ADF-H" evidence="3">
    <location>
        <begin position="1"/>
        <end position="101"/>
    </location>
</feature>
<dbReference type="InterPro" id="IPR002108">
    <property type="entry name" value="ADF-H"/>
</dbReference>
<gene>
    <name evidence="4" type="ORF">EB796_024510</name>
</gene>
<dbReference type="GO" id="GO:0030042">
    <property type="term" value="P:actin filament depolymerization"/>
    <property type="evidence" value="ECO:0007669"/>
    <property type="project" value="InterPro"/>
</dbReference>
<dbReference type="PANTHER" id="PTHR11913">
    <property type="entry name" value="COFILIN-RELATED"/>
    <property type="match status" value="1"/>
</dbReference>
<dbReference type="Proteomes" id="UP000593567">
    <property type="component" value="Unassembled WGS sequence"/>
</dbReference>
<dbReference type="Gene3D" id="3.40.20.10">
    <property type="entry name" value="Severin"/>
    <property type="match status" value="1"/>
</dbReference>
<dbReference type="InterPro" id="IPR029006">
    <property type="entry name" value="ADF-H/Gelsolin-like_dom_sf"/>
</dbReference>